<accession>A0ACB0YF02</accession>
<dbReference type="EMBL" id="CAVMJV010000011">
    <property type="protein sequence ID" value="CAK5043900.1"/>
    <property type="molecule type" value="Genomic_DNA"/>
</dbReference>
<protein>
    <submittedName>
        <fullName evidence="1">Uncharacterized protein</fullName>
    </submittedName>
</protein>
<dbReference type="Proteomes" id="UP001497535">
    <property type="component" value="Unassembled WGS sequence"/>
</dbReference>
<evidence type="ECO:0000313" key="1">
    <source>
        <dbReference type="EMBL" id="CAK5043900.1"/>
    </source>
</evidence>
<keyword evidence="2" id="KW-1185">Reference proteome</keyword>
<proteinExistence type="predicted"/>
<name>A0ACB0YF02_MELEN</name>
<reference evidence="1" key="1">
    <citation type="submission" date="2023-11" db="EMBL/GenBank/DDBJ databases">
        <authorList>
            <person name="Poullet M."/>
        </authorList>
    </citation>
    <scope>NUCLEOTIDE SEQUENCE</scope>
    <source>
        <strain evidence="1">E1834</strain>
    </source>
</reference>
<comment type="caution">
    <text evidence="1">The sequence shown here is derived from an EMBL/GenBank/DDBJ whole genome shotgun (WGS) entry which is preliminary data.</text>
</comment>
<sequence>MKLIDVLIFLIFNSILWSLINSVNELNSFVEENSKDLSKLSTDVPETSVATQNQKYKARLKPKIIKATKTLDNDEEKLRRKEYMKEYYQKNKTAIHEYRRNYQQNNKDILKQKRKSANKKISDRKYYQNNKEKKKESMKKYYLKKKNEKQIQQNIRSKFKDTQSGDDVGTSCNNEDVEKLKKKEYHKNYHQKNKEKIREDCQNWYINNKERKNEYSKNYYLKRKKEKELLNTKSDVKEDGSLVNDHSCECVNNNLNDSIIYSCEMPILKPVDGHLNQQAQKDLIDLSFLEDPDFLNNLNS</sequence>
<evidence type="ECO:0000313" key="2">
    <source>
        <dbReference type="Proteomes" id="UP001497535"/>
    </source>
</evidence>
<gene>
    <name evidence="1" type="ORF">MENTE1834_LOCUS11286</name>
</gene>
<organism evidence="1 2">
    <name type="scientific">Meloidogyne enterolobii</name>
    <name type="common">Root-knot nematode worm</name>
    <name type="synonym">Meloidogyne mayaguensis</name>
    <dbReference type="NCBI Taxonomy" id="390850"/>
    <lineage>
        <taxon>Eukaryota</taxon>
        <taxon>Metazoa</taxon>
        <taxon>Ecdysozoa</taxon>
        <taxon>Nematoda</taxon>
        <taxon>Chromadorea</taxon>
        <taxon>Rhabditida</taxon>
        <taxon>Tylenchina</taxon>
        <taxon>Tylenchomorpha</taxon>
        <taxon>Tylenchoidea</taxon>
        <taxon>Meloidogynidae</taxon>
        <taxon>Meloidogyninae</taxon>
        <taxon>Meloidogyne</taxon>
    </lineage>
</organism>